<evidence type="ECO:0000256" key="1">
    <source>
        <dbReference type="SAM" id="MobiDB-lite"/>
    </source>
</evidence>
<dbReference type="VEuPathDB" id="FungiDB:PCH_Pc06g00330"/>
<feature type="compositionally biased region" description="Basic and acidic residues" evidence="1">
    <location>
        <begin position="7"/>
        <end position="24"/>
    </location>
</feature>
<accession>B6GVX8</accession>
<feature type="region of interest" description="Disordered" evidence="1">
    <location>
        <begin position="1"/>
        <end position="39"/>
    </location>
</feature>
<dbReference type="OrthoDB" id="4369340at2759"/>
<dbReference type="HOGENOM" id="CLU_1001511_0_0_1"/>
<dbReference type="Proteomes" id="UP000000724">
    <property type="component" value="Contig Pc00c06"/>
</dbReference>
<proteinExistence type="predicted"/>
<sequence>MGAPFKDPQDNRETGDNHFDHFDPPSKPPANNDIHQPERGGLRLQDNRLTSDNQFEYPAPCLVDEPLRSYPPRNPPRTSISTSLTVAGFITSGQSGDSLTVAGFGFRTIGRLLQDNRLTSDDQFDNSPRNPPQSTTLTSLTVAGFGFRTIGRLLQGDRETSDNNFEYPPQSTTSINNIHQSDCGRLHSFRTISRLVITSFINNDDQHPRSITSTSLTVAGFIASGQSGDWLHSFRTISRLVITSFINNDDQHPQSATFTSLTVAGFGFRQTADDYFNH</sequence>
<protein>
    <submittedName>
        <fullName evidence="2">Uncharacterized protein</fullName>
    </submittedName>
</protein>
<keyword evidence="3" id="KW-1185">Reference proteome</keyword>
<evidence type="ECO:0000313" key="3">
    <source>
        <dbReference type="Proteomes" id="UP000000724"/>
    </source>
</evidence>
<dbReference type="AlphaFoldDB" id="B6GVX8"/>
<name>B6GVX8_PENRW</name>
<evidence type="ECO:0000313" key="2">
    <source>
        <dbReference type="EMBL" id="CAP79026.1"/>
    </source>
</evidence>
<gene>
    <name evidence="2" type="ORF">Pc06g00330</name>
    <name evidence="2" type="ORF">PCH_Pc06g00330</name>
</gene>
<reference evidence="2 3" key="1">
    <citation type="journal article" date="2008" name="Nat. Biotechnol.">
        <title>Genome sequencing and analysis of the filamentous fungus Penicillium chrysogenum.</title>
        <authorList>
            <person name="van den Berg M.A."/>
            <person name="Albang R."/>
            <person name="Albermann K."/>
            <person name="Badger J.H."/>
            <person name="Daran J.-M."/>
            <person name="Driessen A.J.M."/>
            <person name="Garcia-Estrada C."/>
            <person name="Fedorova N.D."/>
            <person name="Harris D.M."/>
            <person name="Heijne W.H.M."/>
            <person name="Joardar V.S."/>
            <person name="Kiel J.A.K.W."/>
            <person name="Kovalchuk A."/>
            <person name="Martin J.F."/>
            <person name="Nierman W.C."/>
            <person name="Nijland J.G."/>
            <person name="Pronk J.T."/>
            <person name="Roubos J.A."/>
            <person name="van der Klei I.J."/>
            <person name="van Peij N.N.M.E."/>
            <person name="Veenhuis M."/>
            <person name="von Doehren H."/>
            <person name="Wagner C."/>
            <person name="Wortman J.R."/>
            <person name="Bovenberg R.A.L."/>
        </authorList>
    </citation>
    <scope>NUCLEOTIDE SEQUENCE [LARGE SCALE GENOMIC DNA]</scope>
    <source>
        <strain evidence="3">ATCC 28089 / DSM 1075 / NRRL 1951 / Wisconsin 54-1255</strain>
    </source>
</reference>
<organism evidence="2 3">
    <name type="scientific">Penicillium rubens (strain ATCC 28089 / DSM 1075 / NRRL 1951 / Wisconsin 54-1255)</name>
    <name type="common">Penicillium chrysogenum</name>
    <dbReference type="NCBI Taxonomy" id="500485"/>
    <lineage>
        <taxon>Eukaryota</taxon>
        <taxon>Fungi</taxon>
        <taxon>Dikarya</taxon>
        <taxon>Ascomycota</taxon>
        <taxon>Pezizomycotina</taxon>
        <taxon>Eurotiomycetes</taxon>
        <taxon>Eurotiomycetidae</taxon>
        <taxon>Eurotiales</taxon>
        <taxon>Aspergillaceae</taxon>
        <taxon>Penicillium</taxon>
        <taxon>Penicillium chrysogenum species complex</taxon>
    </lineage>
</organism>
<dbReference type="EMBL" id="AM920421">
    <property type="protein sequence ID" value="CAP79026.1"/>
    <property type="molecule type" value="Genomic_DNA"/>
</dbReference>